<keyword evidence="2" id="KW-1185">Reference proteome</keyword>
<reference evidence="1" key="1">
    <citation type="submission" date="2023-03" db="EMBL/GenBank/DDBJ databases">
        <title>Massive genome expansion in bonnet fungi (Mycena s.s.) driven by repeated elements and novel gene families across ecological guilds.</title>
        <authorList>
            <consortium name="Lawrence Berkeley National Laboratory"/>
            <person name="Harder C.B."/>
            <person name="Miyauchi S."/>
            <person name="Viragh M."/>
            <person name="Kuo A."/>
            <person name="Thoen E."/>
            <person name="Andreopoulos B."/>
            <person name="Lu D."/>
            <person name="Skrede I."/>
            <person name="Drula E."/>
            <person name="Henrissat B."/>
            <person name="Morin E."/>
            <person name="Kohler A."/>
            <person name="Barry K."/>
            <person name="LaButti K."/>
            <person name="Morin E."/>
            <person name="Salamov A."/>
            <person name="Lipzen A."/>
            <person name="Mereny Z."/>
            <person name="Hegedus B."/>
            <person name="Baldrian P."/>
            <person name="Stursova M."/>
            <person name="Weitz H."/>
            <person name="Taylor A."/>
            <person name="Grigoriev I.V."/>
            <person name="Nagy L.G."/>
            <person name="Martin F."/>
            <person name="Kauserud H."/>
        </authorList>
    </citation>
    <scope>NUCLEOTIDE SEQUENCE</scope>
    <source>
        <strain evidence="1">CBHHK067</strain>
    </source>
</reference>
<dbReference type="Proteomes" id="UP001221757">
    <property type="component" value="Unassembled WGS sequence"/>
</dbReference>
<evidence type="ECO:0000313" key="2">
    <source>
        <dbReference type="Proteomes" id="UP001221757"/>
    </source>
</evidence>
<accession>A0AAD7D9C9</accession>
<comment type="caution">
    <text evidence="1">The sequence shown here is derived from an EMBL/GenBank/DDBJ whole genome shotgun (WGS) entry which is preliminary data.</text>
</comment>
<dbReference type="AlphaFoldDB" id="A0AAD7D9C9"/>
<name>A0AAD7D9C9_MYCRO</name>
<dbReference type="EMBL" id="JARKIE010000123">
    <property type="protein sequence ID" value="KAJ7680144.1"/>
    <property type="molecule type" value="Genomic_DNA"/>
</dbReference>
<gene>
    <name evidence="1" type="ORF">B0H17DRAFT_73082</name>
</gene>
<sequence length="268" mass="29912">MSVAELQARIDSLSADILRHKQVLKDLECSKSAAQHQLNAIRDPVARLPLEISSEIFIQCLSTHPRPGARHAPMILANICTSWTDISLSTPSLWAAIDADVPIFDLAGLLDIWLTRAGSRALSICLPINLTGEITAVVARHAHQLQGLQIYHPHDQDDSSFSTAVGPLPFLKKLTIIGIHEYNCSSGRTLEMLRICPNLVECTLDDVFNGYHGSGMEEILVLPRVRLFNFGMYPDYSSDYILRYITLPALQTLFIPYETSGFKIFYNF</sequence>
<protein>
    <recommendedName>
        <fullName evidence="3">F-box domain-containing protein</fullName>
    </recommendedName>
</protein>
<evidence type="ECO:0008006" key="3">
    <source>
        <dbReference type="Google" id="ProtNLM"/>
    </source>
</evidence>
<proteinExistence type="predicted"/>
<organism evidence="1 2">
    <name type="scientific">Mycena rosella</name>
    <name type="common">Pink bonnet</name>
    <name type="synonym">Agaricus rosellus</name>
    <dbReference type="NCBI Taxonomy" id="1033263"/>
    <lineage>
        <taxon>Eukaryota</taxon>
        <taxon>Fungi</taxon>
        <taxon>Dikarya</taxon>
        <taxon>Basidiomycota</taxon>
        <taxon>Agaricomycotina</taxon>
        <taxon>Agaricomycetes</taxon>
        <taxon>Agaricomycetidae</taxon>
        <taxon>Agaricales</taxon>
        <taxon>Marasmiineae</taxon>
        <taxon>Mycenaceae</taxon>
        <taxon>Mycena</taxon>
    </lineage>
</organism>
<evidence type="ECO:0000313" key="1">
    <source>
        <dbReference type="EMBL" id="KAJ7680144.1"/>
    </source>
</evidence>